<evidence type="ECO:0000259" key="1">
    <source>
        <dbReference type="Pfam" id="PF04471"/>
    </source>
</evidence>
<dbReference type="PANTHER" id="PTHR30015">
    <property type="entry name" value="MRR RESTRICTION SYSTEM PROTEIN"/>
    <property type="match status" value="1"/>
</dbReference>
<dbReference type="InterPro" id="IPR052906">
    <property type="entry name" value="Type_IV_Methyl-Rstrct_Enzyme"/>
</dbReference>
<dbReference type="EMBL" id="JACJHT010000011">
    <property type="protein sequence ID" value="MBA9042372.1"/>
    <property type="molecule type" value="Genomic_DNA"/>
</dbReference>
<evidence type="ECO:0000313" key="3">
    <source>
        <dbReference type="Proteomes" id="UP000543174"/>
    </source>
</evidence>
<comment type="caution">
    <text evidence="2">The sequence shown here is derived from an EMBL/GenBank/DDBJ whole genome shotgun (WGS) entry which is preliminary data.</text>
</comment>
<keyword evidence="3" id="KW-1185">Reference proteome</keyword>
<dbReference type="InterPro" id="IPR007560">
    <property type="entry name" value="Restrct_endonuc_IV_Mrr"/>
</dbReference>
<proteinExistence type="predicted"/>
<dbReference type="InterPro" id="IPR011856">
    <property type="entry name" value="tRNA_endonuc-like_dom_sf"/>
</dbReference>
<gene>
    <name evidence="2" type="ORF">HNP21_005507</name>
</gene>
<dbReference type="Pfam" id="PF04471">
    <property type="entry name" value="Mrr_cat"/>
    <property type="match status" value="1"/>
</dbReference>
<reference evidence="2" key="1">
    <citation type="submission" date="2020-08" db="EMBL/GenBank/DDBJ databases">
        <title>Functional genomics of gut bacteria from endangered species of beetles.</title>
        <authorList>
            <person name="Carlos-Shanley C."/>
        </authorList>
    </citation>
    <scope>NUCLEOTIDE SEQUENCE [LARGE SCALE GENOMIC DNA]</scope>
    <source>
        <strain evidence="2">S00060</strain>
    </source>
</reference>
<dbReference type="RefSeq" id="WP_182528026.1">
    <property type="nucleotide sequence ID" value="NZ_JACJHT010000011.1"/>
</dbReference>
<dbReference type="GO" id="GO:0015666">
    <property type="term" value="F:restriction endodeoxyribonuclease activity"/>
    <property type="evidence" value="ECO:0007669"/>
    <property type="project" value="TreeGrafter"/>
</dbReference>
<accession>A0A7W3NGB4</accession>
<organism evidence="2 3">
    <name type="scientific">Priestia aryabhattai</name>
    <name type="common">Bacillus aryabhattai</name>
    <dbReference type="NCBI Taxonomy" id="412384"/>
    <lineage>
        <taxon>Bacteria</taxon>
        <taxon>Bacillati</taxon>
        <taxon>Bacillota</taxon>
        <taxon>Bacilli</taxon>
        <taxon>Bacillales</taxon>
        <taxon>Bacillaceae</taxon>
        <taxon>Priestia</taxon>
    </lineage>
</organism>
<dbReference type="SUPFAM" id="SSF52980">
    <property type="entry name" value="Restriction endonuclease-like"/>
    <property type="match status" value="1"/>
</dbReference>
<sequence length="293" mass="33431">MKTLVPSAYDQVAFNIATLLHKGNMTEYDLERELLSLFGISSEVVRDLLSQMEKLKLLCFNEDNHWTLTTNCLILLDNNDNRLSTLISSFQFGDIPFTIQEEENKEEDTQEKDALEIFRDEIEKKINEYNISLGLRLKELLLSMNAYRLEEVVIELLVKSGEGKFGFTTPKSNDGGIDGYLFESNLKRGGMPIQTKRYAENIYVTRSEIHEFISVCRSEGVKTGYFVTTSFFSDTAKGVARLELCLVDGEQLIDLILKTKVGLIKQSDYLYSIDEEYFLRSPLPSGKTFEVTA</sequence>
<evidence type="ECO:0000313" key="2">
    <source>
        <dbReference type="EMBL" id="MBA9042372.1"/>
    </source>
</evidence>
<protein>
    <submittedName>
        <fullName evidence="2">Restriction system protein</fullName>
    </submittedName>
</protein>
<dbReference type="InterPro" id="IPR011335">
    <property type="entry name" value="Restrct_endonuc-II-like"/>
</dbReference>
<dbReference type="AlphaFoldDB" id="A0A7W3NGB4"/>
<feature type="domain" description="Restriction endonuclease type IV Mrr" evidence="1">
    <location>
        <begin position="142"/>
        <end position="256"/>
    </location>
</feature>
<dbReference type="PANTHER" id="PTHR30015:SF7">
    <property type="entry name" value="TYPE IV METHYL-DIRECTED RESTRICTION ENZYME ECOKMRR"/>
    <property type="match status" value="1"/>
</dbReference>
<dbReference type="Gene3D" id="3.40.1350.10">
    <property type="match status" value="1"/>
</dbReference>
<name>A0A7W3NGB4_PRIAR</name>
<dbReference type="GO" id="GO:0003677">
    <property type="term" value="F:DNA binding"/>
    <property type="evidence" value="ECO:0007669"/>
    <property type="project" value="InterPro"/>
</dbReference>
<dbReference type="GO" id="GO:0009307">
    <property type="term" value="P:DNA restriction-modification system"/>
    <property type="evidence" value="ECO:0007669"/>
    <property type="project" value="InterPro"/>
</dbReference>
<dbReference type="Proteomes" id="UP000543174">
    <property type="component" value="Unassembled WGS sequence"/>
</dbReference>